<sequence>MAVQAPIMNHQFMSLYIPGSIADYEKNYQEGVDYLGSVVSGDFKEATKDLLSFINTASSNIKLALDKPVKSKRKVNHRKYLQKQIKRCTGLMGNGNTNQGSPKRSPTSPSNSSMSPSGFPCKPPTKRDSSQSNLQSKSLAALFDNAKEIRGERCKKVPLRNRNLPPSFFTEPESPSSGLLSTAGAALKDLGKCNQETLEFFDLLGSDYNNMSEQEIIQGASVRVHQDVSAEQSLYEPHHLLNGLLYSDMWNPCNQVKKSPVGTANLSLNETLKSAPLHSAMYTNTQDPAMASPMDDTCPGLTAYTPCFSSDCSLPQLFYDYNTQNYNRISFKVEPPGCWIMGSSVHSRKKFYSRLWGAG</sequence>
<dbReference type="Gene3D" id="6.20.430.10">
    <property type="match status" value="1"/>
</dbReference>
<accession>A0A6I8QCU4</accession>
<evidence type="ECO:0000313" key="2">
    <source>
        <dbReference type="Ensembl" id="ENSXETP00000066358"/>
    </source>
</evidence>
<dbReference type="InterPro" id="IPR053819">
    <property type="entry name" value="TEADIR3_omega_loop"/>
</dbReference>
<dbReference type="PANTHER" id="PTHR33766">
    <property type="entry name" value="PROTEIN FAM181B"/>
    <property type="match status" value="1"/>
</dbReference>
<feature type="region of interest" description="Disordered" evidence="1">
    <location>
        <begin position="86"/>
        <end position="134"/>
    </location>
</feature>
<dbReference type="Pfam" id="PF15238">
    <property type="entry name" value="TEADIR3"/>
    <property type="match status" value="1"/>
</dbReference>
<dbReference type="InParanoid" id="A0A6I8QCU4"/>
<proteinExistence type="predicted"/>
<feature type="compositionally biased region" description="Low complexity" evidence="1">
    <location>
        <begin position="101"/>
        <end position="120"/>
    </location>
</feature>
<organism evidence="2">
    <name type="scientific">Xenopus tropicalis</name>
    <name type="common">Western clawed frog</name>
    <name type="synonym">Silurana tropicalis</name>
    <dbReference type="NCBI Taxonomy" id="8364"/>
    <lineage>
        <taxon>Eukaryota</taxon>
        <taxon>Metazoa</taxon>
        <taxon>Chordata</taxon>
        <taxon>Craniata</taxon>
        <taxon>Vertebrata</taxon>
        <taxon>Euteleostomi</taxon>
        <taxon>Amphibia</taxon>
        <taxon>Batrachia</taxon>
        <taxon>Anura</taxon>
        <taxon>Pipoidea</taxon>
        <taxon>Pipidae</taxon>
        <taxon>Xenopodinae</taxon>
        <taxon>Xenopus</taxon>
        <taxon>Silurana</taxon>
    </lineage>
</organism>
<evidence type="ECO:0008006" key="3">
    <source>
        <dbReference type="Google" id="ProtNLM"/>
    </source>
</evidence>
<dbReference type="PANTHER" id="PTHR33766:SF2">
    <property type="entry name" value="PROTEIN FAM181B"/>
    <property type="match status" value="1"/>
</dbReference>
<reference evidence="2" key="2">
    <citation type="submission" date="2020-05" db="UniProtKB">
        <authorList>
            <consortium name="Ensembl"/>
        </authorList>
    </citation>
    <scope>IDENTIFICATION</scope>
</reference>
<name>A0A6I8QCU4_XENTR</name>
<dbReference type="Ensembl" id="ENSXETT00000067225">
    <property type="protein sequence ID" value="ENSXETP00000066358"/>
    <property type="gene ID" value="ENSXETG00000037323"/>
</dbReference>
<evidence type="ECO:0000256" key="1">
    <source>
        <dbReference type="SAM" id="MobiDB-lite"/>
    </source>
</evidence>
<dbReference type="AlphaFoldDB" id="A0A6I8QCU4"/>
<protein>
    <recommendedName>
        <fullName evidence="3">Family with sequence similarity 181 member B</fullName>
    </recommendedName>
</protein>
<dbReference type="Bgee" id="ENSXETG00000037323">
    <property type="expression patterns" value="Expressed in neurula embryo and 2 other cell types or tissues"/>
</dbReference>
<dbReference type="InterPro" id="IPR029359">
    <property type="entry name" value="FAM181"/>
</dbReference>
<reference evidence="2" key="1">
    <citation type="journal article" date="2010" name="Science">
        <title>The genome of the Western clawed frog Xenopus tropicalis.</title>
        <authorList>
            <person name="Hellsten U."/>
            <person name="Harland R.M."/>
            <person name="Gilchrist M.J."/>
            <person name="Hendrix D."/>
            <person name="Jurka J."/>
            <person name="Kapitonov V."/>
            <person name="Ovcharenko I."/>
            <person name="Putnam N.H."/>
            <person name="Shu S."/>
            <person name="Taher L."/>
            <person name="Blitz I.L."/>
            <person name="Blumberg B."/>
            <person name="Dichmann D.S."/>
            <person name="Dubchak I."/>
            <person name="Amaya E."/>
            <person name="Detter J.C."/>
            <person name="Fletcher R."/>
            <person name="Gerhard D.S."/>
            <person name="Goodstein D."/>
            <person name="Graves T."/>
            <person name="Grigoriev I.V."/>
            <person name="Grimwood J."/>
            <person name="Kawashima T."/>
            <person name="Lindquist E."/>
            <person name="Lucas S.M."/>
            <person name="Mead P.E."/>
            <person name="Mitros T."/>
            <person name="Ogino H."/>
            <person name="Ohta Y."/>
            <person name="Poliakov A.V."/>
            <person name="Pollet N."/>
            <person name="Robert J."/>
            <person name="Salamov A."/>
            <person name="Sater A.K."/>
            <person name="Schmutz J."/>
            <person name="Terry A."/>
            <person name="Vize P.D."/>
            <person name="Warren W.C."/>
            <person name="Wells D."/>
            <person name="Wills A."/>
            <person name="Wilson R.K."/>
            <person name="Zimmerman L.B."/>
            <person name="Zorn A.M."/>
            <person name="Grainger R."/>
            <person name="Grammer T."/>
            <person name="Khokha M.K."/>
            <person name="Richardson P.M."/>
            <person name="Rokhsar D.S."/>
        </authorList>
    </citation>
    <scope>NUCLEOTIDE SEQUENCE [LARGE SCALE GENOMIC DNA]</scope>
    <source>
        <strain evidence="2">Nigerian</strain>
    </source>
</reference>
<dbReference type="GeneTree" id="ENSGT00940000154730"/>
<dbReference type="FunCoup" id="A0A6I8QCU4">
    <property type="interactions" value="1"/>
</dbReference>